<accession>A0A4C1TET1</accession>
<evidence type="ECO:0000313" key="2">
    <source>
        <dbReference type="EMBL" id="GBP11917.1"/>
    </source>
</evidence>
<protein>
    <submittedName>
        <fullName evidence="2">Uncharacterized protein</fullName>
    </submittedName>
</protein>
<dbReference type="AlphaFoldDB" id="A0A4C1TET1"/>
<sequence>MKLKGWYAITEQRVLAIFFLQNAEGQTSKRATKSMLSPPSIDTCNFRTVAGAFPTSWVRIGYATERGEGLIGGEGGDRWESGVMEWRIDHRYFHSLDETEQRKYFRARVEPRALGRGNPHRPSGVGDAGPTAARPERRPTLRHLADVCYNTVGTGGKGECLNERRSRRRKLVLSKKTSVILLQLAPALRSGGDAGLPPHDSY</sequence>
<organism evidence="2 3">
    <name type="scientific">Eumeta variegata</name>
    <name type="common">Bagworm moth</name>
    <name type="synonym">Eumeta japonica</name>
    <dbReference type="NCBI Taxonomy" id="151549"/>
    <lineage>
        <taxon>Eukaryota</taxon>
        <taxon>Metazoa</taxon>
        <taxon>Ecdysozoa</taxon>
        <taxon>Arthropoda</taxon>
        <taxon>Hexapoda</taxon>
        <taxon>Insecta</taxon>
        <taxon>Pterygota</taxon>
        <taxon>Neoptera</taxon>
        <taxon>Endopterygota</taxon>
        <taxon>Lepidoptera</taxon>
        <taxon>Glossata</taxon>
        <taxon>Ditrysia</taxon>
        <taxon>Tineoidea</taxon>
        <taxon>Psychidae</taxon>
        <taxon>Oiketicinae</taxon>
        <taxon>Eumeta</taxon>
    </lineage>
</organism>
<evidence type="ECO:0000313" key="3">
    <source>
        <dbReference type="Proteomes" id="UP000299102"/>
    </source>
</evidence>
<dbReference type="Proteomes" id="UP000299102">
    <property type="component" value="Unassembled WGS sequence"/>
</dbReference>
<dbReference type="EMBL" id="BGZK01000048">
    <property type="protein sequence ID" value="GBP11917.1"/>
    <property type="molecule type" value="Genomic_DNA"/>
</dbReference>
<name>A0A4C1TET1_EUMVA</name>
<proteinExistence type="predicted"/>
<keyword evidence="3" id="KW-1185">Reference proteome</keyword>
<gene>
    <name evidence="2" type="ORF">EVAR_74546_1</name>
</gene>
<feature type="region of interest" description="Disordered" evidence="1">
    <location>
        <begin position="112"/>
        <end position="140"/>
    </location>
</feature>
<reference evidence="2 3" key="1">
    <citation type="journal article" date="2019" name="Commun. Biol.">
        <title>The bagworm genome reveals a unique fibroin gene that provides high tensile strength.</title>
        <authorList>
            <person name="Kono N."/>
            <person name="Nakamura H."/>
            <person name="Ohtoshi R."/>
            <person name="Tomita M."/>
            <person name="Numata K."/>
            <person name="Arakawa K."/>
        </authorList>
    </citation>
    <scope>NUCLEOTIDE SEQUENCE [LARGE SCALE GENOMIC DNA]</scope>
</reference>
<evidence type="ECO:0000256" key="1">
    <source>
        <dbReference type="SAM" id="MobiDB-lite"/>
    </source>
</evidence>
<comment type="caution">
    <text evidence="2">The sequence shown here is derived from an EMBL/GenBank/DDBJ whole genome shotgun (WGS) entry which is preliminary data.</text>
</comment>